<keyword evidence="6" id="KW-0732">Signal</keyword>
<comment type="similarity">
    <text evidence="1">Belongs to the multicopper oxidase family.</text>
</comment>
<dbReference type="SUPFAM" id="SSF49503">
    <property type="entry name" value="Cupredoxins"/>
    <property type="match status" value="6"/>
</dbReference>
<gene>
    <name evidence="9" type="ORF">C2E21_7043</name>
</gene>
<dbReference type="PANTHER" id="PTHR11709:SF486">
    <property type="entry name" value="MULTICOPPER OXIDASE"/>
    <property type="match status" value="1"/>
</dbReference>
<evidence type="ECO:0000256" key="5">
    <source>
        <dbReference type="SAM" id="MobiDB-lite"/>
    </source>
</evidence>
<feature type="chain" id="PRO_5015141949" evidence="6">
    <location>
        <begin position="17"/>
        <end position="1541"/>
    </location>
</feature>
<evidence type="ECO:0000256" key="2">
    <source>
        <dbReference type="ARBA" id="ARBA00022723"/>
    </source>
</evidence>
<feature type="domain" description="Plastocyanin-like" evidence="8">
    <location>
        <begin position="458"/>
        <end position="567"/>
    </location>
</feature>
<feature type="domain" description="Plastocyanin-like" evidence="7">
    <location>
        <begin position="269"/>
        <end position="365"/>
    </location>
</feature>
<dbReference type="InterPro" id="IPR008972">
    <property type="entry name" value="Cupredoxin"/>
</dbReference>
<dbReference type="EMBL" id="LHPG02000014">
    <property type="protein sequence ID" value="PRW39145.1"/>
    <property type="molecule type" value="Genomic_DNA"/>
</dbReference>
<reference evidence="9 10" key="1">
    <citation type="journal article" date="2018" name="Plant J.">
        <title>Genome sequences of Chlorella sorokiniana UTEX 1602 and Micractinium conductrix SAG 241.80: implications to maltose excretion by a green alga.</title>
        <authorList>
            <person name="Arriola M.B."/>
            <person name="Velmurugan N."/>
            <person name="Zhang Y."/>
            <person name="Plunkett M.H."/>
            <person name="Hondzo H."/>
            <person name="Barney B.M."/>
        </authorList>
    </citation>
    <scope>NUCLEOTIDE SEQUENCE [LARGE SCALE GENOMIC DNA]</scope>
    <source>
        <strain evidence="10">UTEX 1602</strain>
    </source>
</reference>
<sequence>MLLLLALAAVVGQAAAQAAAPAAAESGPTYYIAADEVAWNYAPSGVNLCYGEAFSGDPTLWTQLGVGSTYTKAQYRRYTDSSFQAVADVPQQDKHVGIYGPILRAAVGQVLTVVLKNNLPFAINLEPAGVQPADGAAAAAQQAVANPIGQTPVAPSVAPGETVTYRFLVPASMGPSELEPSAKMWLYRSTVDLVAHANAGLVGPLLISNTPEVNTGADPATSGQERDIITILQILDESTSPFLEENLANRTALEMGVTDAGLAESNLKHAFNGFLFCNAGDMVMKQGERVRWHMASVGSETDMHSLHMHGNTWLNNGHRADSLSMLPGTVRSLKFSTENAGFWLMHCHVGDHINAGMKAMYMVERDESLPVLSGFKEGSGTVRRYYIEAEEETWDYAPRGADFCTGKPVPWTPEQAVFTVANSLSLGSKYTKARYVEYTDDTFTTEKRRSEQDEYLGILGPILRAEVGDTIEVVFKNSLRFPVSIHPHGVAYLKNSEGSPYFDGTMGEDQADDSVKPGTTYKYTWHVPESSGPGPNDPSTILWMYHSHNNEVADPYAGLTGAIVIGRKGEVKEDLTAKEVDREVVLFFTVFNEVASLYKDVNAQKMGFTDIDAWEAVAEENFNSMASSDQALALASEELETAKAAAAPAAATTAATAATTTTAAAPAPAAARAAAAGGRRLLARAVEALSRRQLQSEEEEEEGYEESMLKHVINGFLYCSMPVLNFTQGEIVRFHVMALGTEVDLHTPNFVGQSILVDRERKAAAGMMPGAMHTVDVVMSNPGLSLVQCRVADHISAGMRALINVTAAPELAAEQNKAAAEATVKRYFIRAELADWNYTPLGLDACTNSTFGPDAEVFVAKTNITVGSVYKKAVYRQYTDARFTQRVAAPAFQGVLGPTLFAEVGQTLEVVFQNALPFDANFMPDGGLELLPAGGEGGANGTIEAEAPVATGETVTLRYYVPASAGPAAGDLNTVAYAYTSSVDLVGHPNAGLIGVLVVGSPGALDSTSGTPQGVDSIVPLLFTILDEGASPLLPDSMKAAGVGVAATFTPTWGESNLKHVVNGYLYCNLPGLEAPRGSNVRFVLVGMGSEADLHSPAFAGQVLRTKSTTYQTAELMPTVVQEVDVQLQAAGRWDVYCQVHDHYTAGMRATLVGQLEEGTWIYVDHDDVEPALPFYTIANTSAGPFHRLFIVEGSGARDEKDGATLMHVRDRRLLGHRPPLSAVPAMPFQWEVGRLTVRAWPVAEQTIRVDFGEQSVELPVQPDTPVADYKVILATKLGIPRAGLVLLAHKPAKDAFKAELELLLPDDASLRQLGVTPDWRLELLQGPLGDPLVVQVQLHIGGIAFVAHLKQLLVAHARVPARAMSLTLRGRRLQDPELLSKHLRKCGTLQMTLPNSLTMYKSGRERRETRDLLNALPSMRVLGMAGFSGAASRQEQSHCLLEIVHPGGEIDVVKCPADTTFTQLKAALQAHWASGHVYSEQSSVLLVKLSRWHRHQAELRQQQEREAEEARRPGVQRPAGQRCCSSGCGTGRNAPSGCHY</sequence>
<dbReference type="GO" id="GO:0016491">
    <property type="term" value="F:oxidoreductase activity"/>
    <property type="evidence" value="ECO:0007669"/>
    <property type="project" value="UniProtKB-KW"/>
</dbReference>
<evidence type="ECO:0000256" key="6">
    <source>
        <dbReference type="SAM" id="SignalP"/>
    </source>
</evidence>
<keyword evidence="4" id="KW-0186">Copper</keyword>
<accession>A0A2P6TIS5</accession>
<feature type="region of interest" description="Disordered" evidence="5">
    <location>
        <begin position="1501"/>
        <end position="1541"/>
    </location>
</feature>
<dbReference type="PROSITE" id="PS00079">
    <property type="entry name" value="MULTICOPPER_OXIDASE1"/>
    <property type="match status" value="2"/>
</dbReference>
<name>A0A2P6TIS5_CHLSO</name>
<evidence type="ECO:0000259" key="8">
    <source>
        <dbReference type="Pfam" id="PF07732"/>
    </source>
</evidence>
<dbReference type="PROSITE" id="PS00080">
    <property type="entry name" value="MULTICOPPER_OXIDASE2"/>
    <property type="match status" value="1"/>
</dbReference>
<dbReference type="Pfam" id="PF07732">
    <property type="entry name" value="Cu-oxidase_3"/>
    <property type="match status" value="1"/>
</dbReference>
<dbReference type="InterPro" id="IPR029071">
    <property type="entry name" value="Ubiquitin-like_domsf"/>
</dbReference>
<dbReference type="InterPro" id="IPR033138">
    <property type="entry name" value="Cu_oxidase_CS"/>
</dbReference>
<protein>
    <submittedName>
        <fullName evidence="9">Multicopper ferroxidase</fullName>
    </submittedName>
</protein>
<dbReference type="SUPFAM" id="SSF54236">
    <property type="entry name" value="Ubiquitin-like"/>
    <property type="match status" value="1"/>
</dbReference>
<evidence type="ECO:0000256" key="4">
    <source>
        <dbReference type="ARBA" id="ARBA00023008"/>
    </source>
</evidence>
<keyword evidence="10" id="KW-1185">Reference proteome</keyword>
<evidence type="ECO:0000259" key="7">
    <source>
        <dbReference type="Pfam" id="PF07731"/>
    </source>
</evidence>
<dbReference type="Pfam" id="PF07731">
    <property type="entry name" value="Cu-oxidase_2"/>
    <property type="match status" value="1"/>
</dbReference>
<keyword evidence="2" id="KW-0479">Metal-binding</keyword>
<evidence type="ECO:0000313" key="9">
    <source>
        <dbReference type="EMBL" id="PRW39145.1"/>
    </source>
</evidence>
<evidence type="ECO:0000256" key="1">
    <source>
        <dbReference type="ARBA" id="ARBA00010609"/>
    </source>
</evidence>
<keyword evidence="3" id="KW-0560">Oxidoreductase</keyword>
<dbReference type="InterPro" id="IPR045087">
    <property type="entry name" value="Cu-oxidase_fam"/>
</dbReference>
<evidence type="ECO:0000256" key="3">
    <source>
        <dbReference type="ARBA" id="ARBA00023002"/>
    </source>
</evidence>
<dbReference type="OrthoDB" id="2121828at2759"/>
<feature type="signal peptide" evidence="6">
    <location>
        <begin position="1"/>
        <end position="16"/>
    </location>
</feature>
<dbReference type="InterPro" id="IPR011706">
    <property type="entry name" value="Cu-oxidase_C"/>
</dbReference>
<dbReference type="InterPro" id="IPR011707">
    <property type="entry name" value="Cu-oxidase-like_N"/>
</dbReference>
<dbReference type="GO" id="GO:0005507">
    <property type="term" value="F:copper ion binding"/>
    <property type="evidence" value="ECO:0007669"/>
    <property type="project" value="InterPro"/>
</dbReference>
<dbReference type="FunFam" id="2.60.40.420:FF:000028">
    <property type="entry name" value="Ceruloplasmin"/>
    <property type="match status" value="1"/>
</dbReference>
<evidence type="ECO:0000313" key="10">
    <source>
        <dbReference type="Proteomes" id="UP000239899"/>
    </source>
</evidence>
<dbReference type="Proteomes" id="UP000239899">
    <property type="component" value="Unassembled WGS sequence"/>
</dbReference>
<dbReference type="Gene3D" id="2.60.40.420">
    <property type="entry name" value="Cupredoxins - blue copper proteins"/>
    <property type="match status" value="4"/>
</dbReference>
<dbReference type="InterPro" id="IPR002355">
    <property type="entry name" value="Cu_oxidase_Cu_BS"/>
</dbReference>
<comment type="caution">
    <text evidence="9">The sequence shown here is derived from an EMBL/GenBank/DDBJ whole genome shotgun (WGS) entry which is preliminary data.</text>
</comment>
<proteinExistence type="inferred from homology"/>
<dbReference type="PANTHER" id="PTHR11709">
    <property type="entry name" value="MULTI-COPPER OXIDASE"/>
    <property type="match status" value="1"/>
</dbReference>
<organism evidence="9 10">
    <name type="scientific">Chlorella sorokiniana</name>
    <name type="common">Freshwater green alga</name>
    <dbReference type="NCBI Taxonomy" id="3076"/>
    <lineage>
        <taxon>Eukaryota</taxon>
        <taxon>Viridiplantae</taxon>
        <taxon>Chlorophyta</taxon>
        <taxon>core chlorophytes</taxon>
        <taxon>Trebouxiophyceae</taxon>
        <taxon>Chlorellales</taxon>
        <taxon>Chlorellaceae</taxon>
        <taxon>Chlorella clade</taxon>
        <taxon>Chlorella</taxon>
    </lineage>
</organism>
<feature type="compositionally biased region" description="Basic and acidic residues" evidence="5">
    <location>
        <begin position="1501"/>
        <end position="1513"/>
    </location>
</feature>
<dbReference type="STRING" id="3076.A0A2P6TIS5"/>